<evidence type="ECO:0000313" key="3">
    <source>
        <dbReference type="Proteomes" id="UP000199594"/>
    </source>
</evidence>
<protein>
    <submittedName>
        <fullName evidence="2">Uncharacterized protein</fullName>
    </submittedName>
</protein>
<sequence>MLSRVNGFLSKKVELSEGVSTDGYSLIVRGILYFITASWIAFYPAYLLLIHMKVEKFFSYDVFVGGLFGIKSFVFLVFVLITISALYMWGFILIFRNAVTSKSNEMWFLGAVFVLVSLFFHLVMFSSGLSSGNPERILWLSALGFIFAVAISSYMANPLKNVISNWIAPLFGIIASATLPIFFTDVTSDIVKTGLENFRVGGSVQASIHKVENGDTIKAGKLLLLTPKYAYLREDDSGYISISRNNDTYVSVQ</sequence>
<dbReference type="RefSeq" id="WP_089850429.1">
    <property type="nucleotide sequence ID" value="NZ_FPAQ01000024.1"/>
</dbReference>
<dbReference type="EMBL" id="FPAQ01000024">
    <property type="protein sequence ID" value="SFT84398.1"/>
    <property type="molecule type" value="Genomic_DNA"/>
</dbReference>
<accession>A0A1I7BB67</accession>
<feature type="transmembrane region" description="Helical" evidence="1">
    <location>
        <begin position="107"/>
        <end position="125"/>
    </location>
</feature>
<gene>
    <name evidence="2" type="ORF">SAMN04487956_12456</name>
</gene>
<feature type="transmembrane region" description="Helical" evidence="1">
    <location>
        <begin position="62"/>
        <end position="95"/>
    </location>
</feature>
<keyword evidence="1" id="KW-0472">Membrane</keyword>
<reference evidence="2 3" key="1">
    <citation type="submission" date="2016-10" db="EMBL/GenBank/DDBJ databases">
        <authorList>
            <person name="de Groot N.N."/>
        </authorList>
    </citation>
    <scope>NUCLEOTIDE SEQUENCE [LARGE SCALE GENOMIC DNA]</scope>
    <source>
        <strain evidence="2 3">CGMCC 1.6493</strain>
    </source>
</reference>
<feature type="transmembrane region" description="Helical" evidence="1">
    <location>
        <begin position="31"/>
        <end position="50"/>
    </location>
</feature>
<organism evidence="2 3">
    <name type="scientific">Halomonas saccharevitans</name>
    <dbReference type="NCBI Taxonomy" id="416872"/>
    <lineage>
        <taxon>Bacteria</taxon>
        <taxon>Pseudomonadati</taxon>
        <taxon>Pseudomonadota</taxon>
        <taxon>Gammaproteobacteria</taxon>
        <taxon>Oceanospirillales</taxon>
        <taxon>Halomonadaceae</taxon>
        <taxon>Halomonas</taxon>
    </lineage>
</organism>
<feature type="transmembrane region" description="Helical" evidence="1">
    <location>
        <begin position="162"/>
        <end position="183"/>
    </location>
</feature>
<feature type="transmembrane region" description="Helical" evidence="1">
    <location>
        <begin position="137"/>
        <end position="156"/>
    </location>
</feature>
<keyword evidence="1" id="KW-1133">Transmembrane helix</keyword>
<proteinExistence type="predicted"/>
<name>A0A1I7BB67_9GAMM</name>
<evidence type="ECO:0000313" key="2">
    <source>
        <dbReference type="EMBL" id="SFT84398.1"/>
    </source>
</evidence>
<keyword evidence="1" id="KW-0812">Transmembrane</keyword>
<dbReference type="Proteomes" id="UP000199594">
    <property type="component" value="Unassembled WGS sequence"/>
</dbReference>
<evidence type="ECO:0000256" key="1">
    <source>
        <dbReference type="SAM" id="Phobius"/>
    </source>
</evidence>
<dbReference type="AlphaFoldDB" id="A0A1I7BB67"/>